<name>A0A1J1GLP5_PLAGA</name>
<protein>
    <submittedName>
        <fullName evidence="2">Uncharacterized protein</fullName>
    </submittedName>
</protein>
<proteinExistence type="predicted"/>
<keyword evidence="1" id="KW-1133">Transmembrane helix</keyword>
<dbReference type="RefSeq" id="XP_028526065.1">
    <property type="nucleotide sequence ID" value="XM_028672076.1"/>
</dbReference>
<dbReference type="GeneID" id="39729473"/>
<sequence>MNIKKRLIKEVENFRRTVLLRGSPAFKIGVWFSGLTIGLTWILFSEYNQPKTNNLFFKKKEADIFTNDEIEKWNKPYFSNDNQNLLIKDSKLTVDEKRKIILKDIYKTK</sequence>
<keyword evidence="3" id="KW-1185">Reference proteome</keyword>
<reference evidence="2" key="1">
    <citation type="submission" date="2015-04" db="EMBL/GenBank/DDBJ databases">
        <authorList>
            <consortium name="Pathogen Informatics"/>
        </authorList>
    </citation>
    <scope>NUCLEOTIDE SEQUENCE [LARGE SCALE GENOMIC DNA]</scope>
    <source>
        <strain evidence="2">8A</strain>
    </source>
</reference>
<dbReference type="InterPro" id="IPR056352">
    <property type="entry name" value="Microp_apicomplexa_13"/>
</dbReference>
<dbReference type="EMBL" id="CVMV01000015">
    <property type="protein sequence ID" value="CRG93243.1"/>
    <property type="molecule type" value="Genomic_DNA"/>
</dbReference>
<dbReference type="Pfam" id="PF23523">
    <property type="entry name" value="Microp_apicomplexa_13"/>
    <property type="match status" value="1"/>
</dbReference>
<evidence type="ECO:0000313" key="3">
    <source>
        <dbReference type="Proteomes" id="UP000220797"/>
    </source>
</evidence>
<dbReference type="VEuPathDB" id="PlasmoDB:PGAL8A_00094900"/>
<evidence type="ECO:0000313" key="2">
    <source>
        <dbReference type="EMBL" id="CRG93243.1"/>
    </source>
</evidence>
<feature type="transmembrane region" description="Helical" evidence="1">
    <location>
        <begin position="25"/>
        <end position="44"/>
    </location>
</feature>
<gene>
    <name evidence="2" type="ORF">PGAL8A_00094900</name>
</gene>
<keyword evidence="1" id="KW-0812">Transmembrane</keyword>
<organism evidence="2 3">
    <name type="scientific">Plasmodium gallinaceum</name>
    <dbReference type="NCBI Taxonomy" id="5849"/>
    <lineage>
        <taxon>Eukaryota</taxon>
        <taxon>Sar</taxon>
        <taxon>Alveolata</taxon>
        <taxon>Apicomplexa</taxon>
        <taxon>Aconoidasida</taxon>
        <taxon>Haemosporida</taxon>
        <taxon>Plasmodiidae</taxon>
        <taxon>Plasmodium</taxon>
        <taxon>Plasmodium (Haemamoeba)</taxon>
    </lineage>
</organism>
<dbReference type="Proteomes" id="UP000220797">
    <property type="component" value="Unassembled WGS sequence"/>
</dbReference>
<evidence type="ECO:0000256" key="1">
    <source>
        <dbReference type="SAM" id="Phobius"/>
    </source>
</evidence>
<comment type="caution">
    <text evidence="2">The sequence shown here is derived from an EMBL/GenBank/DDBJ whole genome shotgun (WGS) entry which is preliminary data.</text>
</comment>
<dbReference type="AlphaFoldDB" id="A0A1J1GLP5"/>
<dbReference type="OrthoDB" id="370029at2759"/>
<accession>A0A1J1GLP5</accession>
<keyword evidence="1" id="KW-0472">Membrane</keyword>